<dbReference type="AlphaFoldDB" id="A0A391NXK2"/>
<organism evidence="2 3">
    <name type="scientific">Kipferlia bialata</name>
    <dbReference type="NCBI Taxonomy" id="797122"/>
    <lineage>
        <taxon>Eukaryota</taxon>
        <taxon>Metamonada</taxon>
        <taxon>Carpediemonas-like organisms</taxon>
        <taxon>Kipferlia</taxon>
    </lineage>
</organism>
<dbReference type="Proteomes" id="UP000265618">
    <property type="component" value="Unassembled WGS sequence"/>
</dbReference>
<feature type="region of interest" description="Disordered" evidence="1">
    <location>
        <begin position="82"/>
        <end position="131"/>
    </location>
</feature>
<comment type="caution">
    <text evidence="2">The sequence shown here is derived from an EMBL/GenBank/DDBJ whole genome shotgun (WGS) entry which is preliminary data.</text>
</comment>
<evidence type="ECO:0000313" key="3">
    <source>
        <dbReference type="Proteomes" id="UP000265618"/>
    </source>
</evidence>
<proteinExistence type="predicted"/>
<feature type="compositionally biased region" description="Basic and acidic residues" evidence="1">
    <location>
        <begin position="151"/>
        <end position="164"/>
    </location>
</feature>
<name>A0A391NXK2_9EUKA</name>
<gene>
    <name evidence="2" type="ORF">KIPB_008479</name>
</gene>
<protein>
    <submittedName>
        <fullName evidence="2">Uncharacterized protein</fullName>
    </submittedName>
</protein>
<feature type="non-terminal residue" evidence="2">
    <location>
        <position position="1"/>
    </location>
</feature>
<evidence type="ECO:0000256" key="1">
    <source>
        <dbReference type="SAM" id="MobiDB-lite"/>
    </source>
</evidence>
<dbReference type="EMBL" id="BDIP01002640">
    <property type="protein sequence ID" value="GCA63199.1"/>
    <property type="molecule type" value="Genomic_DNA"/>
</dbReference>
<feature type="region of interest" description="Disordered" evidence="1">
    <location>
        <begin position="151"/>
        <end position="178"/>
    </location>
</feature>
<feature type="compositionally biased region" description="Basic residues" evidence="1">
    <location>
        <begin position="122"/>
        <end position="131"/>
    </location>
</feature>
<evidence type="ECO:0000313" key="2">
    <source>
        <dbReference type="EMBL" id="GCA63199.1"/>
    </source>
</evidence>
<keyword evidence="3" id="KW-1185">Reference proteome</keyword>
<reference evidence="2 3" key="1">
    <citation type="journal article" date="2018" name="PLoS ONE">
        <title>The draft genome of Kipferlia bialata reveals reductive genome evolution in fornicate parasites.</title>
        <authorList>
            <person name="Tanifuji G."/>
            <person name="Takabayashi S."/>
            <person name="Kume K."/>
            <person name="Takagi M."/>
            <person name="Nakayama T."/>
            <person name="Kamikawa R."/>
            <person name="Inagaki Y."/>
            <person name="Hashimoto T."/>
        </authorList>
    </citation>
    <scope>NUCLEOTIDE SEQUENCE [LARGE SCALE GENOMIC DNA]</scope>
    <source>
        <strain evidence="2">NY0173</strain>
    </source>
</reference>
<accession>A0A391NXK2</accession>
<sequence length="245" mass="27371">MVPASSSTVSVGVNLGVGHKELLCLGCHGNIYKSLGTRKGRYTYLYREYVRASEADRPAARRAVLEFVTKWHTSDIVTDKHGTCPVREGGEGDNEPYASVQDGTGVETRRVSPPDIPVNPPKSKRRKRGRKVNYVTVKRERVGEENVTVKREREGGEYQDKVETDSVSPPQHKRKRGRKAEYLTVEAFQQYQDEMNASMAGMASDLKEIVKEVEGLEHSIKRLADISVIDVADTVHLYEAKDGPV</sequence>